<keyword evidence="3" id="KW-0645">Protease</keyword>
<keyword evidence="6" id="KW-0862">Zinc</keyword>
<dbReference type="GO" id="GO:0046872">
    <property type="term" value="F:metal ion binding"/>
    <property type="evidence" value="ECO:0007669"/>
    <property type="project" value="UniProtKB-KW"/>
</dbReference>
<dbReference type="FunFam" id="2.70.70.10:FF:000002">
    <property type="entry name" value="Murein DD-endopeptidase MepM"/>
    <property type="match status" value="1"/>
</dbReference>
<evidence type="ECO:0000256" key="5">
    <source>
        <dbReference type="ARBA" id="ARBA00022801"/>
    </source>
</evidence>
<dbReference type="Pfam" id="PF04225">
    <property type="entry name" value="LysM_OapA"/>
    <property type="match status" value="1"/>
</dbReference>
<dbReference type="GO" id="GO:0004222">
    <property type="term" value="F:metalloendopeptidase activity"/>
    <property type="evidence" value="ECO:0007669"/>
    <property type="project" value="TreeGrafter"/>
</dbReference>
<dbReference type="GO" id="GO:0006508">
    <property type="term" value="P:proteolysis"/>
    <property type="evidence" value="ECO:0007669"/>
    <property type="project" value="UniProtKB-KW"/>
</dbReference>
<evidence type="ECO:0000259" key="9">
    <source>
        <dbReference type="PROSITE" id="PS51782"/>
    </source>
</evidence>
<keyword evidence="8" id="KW-0812">Transmembrane</keyword>
<gene>
    <name evidence="10" type="ORF">CWI75_17610</name>
</gene>
<dbReference type="PANTHER" id="PTHR21666:SF288">
    <property type="entry name" value="CELL DIVISION PROTEIN YTFB"/>
    <property type="match status" value="1"/>
</dbReference>
<dbReference type="OrthoDB" id="9805070at2"/>
<dbReference type="Pfam" id="PF01551">
    <property type="entry name" value="Peptidase_M23"/>
    <property type="match status" value="1"/>
</dbReference>
<dbReference type="Pfam" id="PF19425">
    <property type="entry name" value="Csd3_N2"/>
    <property type="match status" value="1"/>
</dbReference>
<comment type="subcellular location">
    <subcellularLocation>
        <location evidence="2">Cell envelope</location>
    </subcellularLocation>
</comment>
<dbReference type="InterPro" id="IPR011055">
    <property type="entry name" value="Dup_hybrid_motif"/>
</dbReference>
<keyword evidence="5" id="KW-0378">Hydrolase</keyword>
<dbReference type="PROSITE" id="PS51782">
    <property type="entry name" value="LYSM"/>
    <property type="match status" value="1"/>
</dbReference>
<evidence type="ECO:0000256" key="3">
    <source>
        <dbReference type="ARBA" id="ARBA00022670"/>
    </source>
</evidence>
<name>A0A2N5XY80_9GAMM</name>
<dbReference type="InterPro" id="IPR045834">
    <property type="entry name" value="Csd3_N2"/>
</dbReference>
<dbReference type="CDD" id="cd12797">
    <property type="entry name" value="M23_peptidase"/>
    <property type="match status" value="1"/>
</dbReference>
<accession>A0A2N5XY80</accession>
<dbReference type="Gene3D" id="3.10.450.350">
    <property type="match status" value="2"/>
</dbReference>
<evidence type="ECO:0000256" key="6">
    <source>
        <dbReference type="ARBA" id="ARBA00022833"/>
    </source>
</evidence>
<evidence type="ECO:0000256" key="1">
    <source>
        <dbReference type="ARBA" id="ARBA00001947"/>
    </source>
</evidence>
<comment type="caution">
    <text evidence="10">The sequence shown here is derived from an EMBL/GenBank/DDBJ whole genome shotgun (WGS) entry which is preliminary data.</text>
</comment>
<dbReference type="EMBL" id="PKLZ01000017">
    <property type="protein sequence ID" value="PLW81096.1"/>
    <property type="molecule type" value="Genomic_DNA"/>
</dbReference>
<comment type="cofactor">
    <cofactor evidence="1">
        <name>Zn(2+)</name>
        <dbReference type="ChEBI" id="CHEBI:29105"/>
    </cofactor>
</comment>
<dbReference type="Gene3D" id="2.70.70.10">
    <property type="entry name" value="Glucose Permease (Domain IIA)"/>
    <property type="match status" value="1"/>
</dbReference>
<evidence type="ECO:0000256" key="2">
    <source>
        <dbReference type="ARBA" id="ARBA00004196"/>
    </source>
</evidence>
<dbReference type="GO" id="GO:0030313">
    <property type="term" value="C:cell envelope"/>
    <property type="evidence" value="ECO:0007669"/>
    <property type="project" value="UniProtKB-SubCell"/>
</dbReference>
<dbReference type="InterPro" id="IPR016047">
    <property type="entry name" value="M23ase_b-sheet_dom"/>
</dbReference>
<dbReference type="PANTHER" id="PTHR21666">
    <property type="entry name" value="PEPTIDASE-RELATED"/>
    <property type="match status" value="1"/>
</dbReference>
<evidence type="ECO:0000313" key="10">
    <source>
        <dbReference type="EMBL" id="PLW81096.1"/>
    </source>
</evidence>
<dbReference type="InterPro" id="IPR007340">
    <property type="entry name" value="LysM_Opacity-associatedA"/>
</dbReference>
<keyword evidence="8" id="KW-0472">Membrane</keyword>
<dbReference type="GO" id="GO:0042834">
    <property type="term" value="F:peptidoglycan binding"/>
    <property type="evidence" value="ECO:0007669"/>
    <property type="project" value="InterPro"/>
</dbReference>
<evidence type="ECO:0000313" key="11">
    <source>
        <dbReference type="Proteomes" id="UP000234845"/>
    </source>
</evidence>
<evidence type="ECO:0000256" key="4">
    <source>
        <dbReference type="ARBA" id="ARBA00022723"/>
    </source>
</evidence>
<dbReference type="InterPro" id="IPR018392">
    <property type="entry name" value="LysM"/>
</dbReference>
<dbReference type="SUPFAM" id="SSF51261">
    <property type="entry name" value="Duplicated hybrid motif"/>
    <property type="match status" value="1"/>
</dbReference>
<sequence>MQTFNKRLRGATPKGAQQPPLQHRHLLAIGVLSVFIAIAASLAPSGGVEANRAQEPGSVFTLGYDPLSEVIATPQMPAFEYPAAGPALAAADSLTPPPAAETQNKPLWSEQTVRSGDNLSLIFKRAGFSSADVYNVVNTAPEGKALSRIYPGQIIAFEAAEDGRLEAVKHIVSPLESVVYRRTDDSFSTERELRQTDLQESWVSAEITSSLFMAGQDAGLSHSLVMDLANIFGGVIDFVQDPRKGDTFNVVYEELYLDGEKYRDGTILAASFTNRGKTFNAFRYEDSNGDAGYYNEDGTSMRKAFLLAPVDFTRISSNFNMRRLHPIYKTTRPHRGTDYAAPTGTPVYAAGDGRVIKSGFTSANGNYLFVQHGEKYITRYLHLHKRKVKQGQRVSQGQIIGSVGSTGAATGPHLHYEFLVNGQHKDPRKIHRQLPKAKMLAAAEIPAFKATIANASQQLAALQSGNRLALNSEGTGTTAER</sequence>
<dbReference type="InterPro" id="IPR050570">
    <property type="entry name" value="Cell_wall_metabolism_enzyme"/>
</dbReference>
<dbReference type="Proteomes" id="UP000234845">
    <property type="component" value="Unassembled WGS sequence"/>
</dbReference>
<keyword evidence="8" id="KW-1133">Transmembrane helix</keyword>
<evidence type="ECO:0000256" key="7">
    <source>
        <dbReference type="ARBA" id="ARBA00023049"/>
    </source>
</evidence>
<evidence type="ECO:0000256" key="8">
    <source>
        <dbReference type="SAM" id="Phobius"/>
    </source>
</evidence>
<feature type="transmembrane region" description="Helical" evidence="8">
    <location>
        <begin position="26"/>
        <end position="43"/>
    </location>
</feature>
<reference evidence="11" key="1">
    <citation type="submission" date="2017-11" db="EMBL/GenBank/DDBJ databases">
        <title>The draft genome sequence of Chromatocurvus sp. F02.</title>
        <authorList>
            <person name="Du Z.-J."/>
            <person name="Chang Y.-Q."/>
        </authorList>
    </citation>
    <scope>NUCLEOTIDE SEQUENCE [LARGE SCALE GENOMIC DNA]</scope>
    <source>
        <strain evidence="11">F02</strain>
    </source>
</reference>
<proteinExistence type="predicted"/>
<protein>
    <submittedName>
        <fullName evidence="10">Peptidase M23</fullName>
    </submittedName>
</protein>
<organism evidence="10 11">
    <name type="scientific">Kineobactrum sediminis</name>
    <dbReference type="NCBI Taxonomy" id="1905677"/>
    <lineage>
        <taxon>Bacteria</taxon>
        <taxon>Pseudomonadati</taxon>
        <taxon>Pseudomonadota</taxon>
        <taxon>Gammaproteobacteria</taxon>
        <taxon>Cellvibrionales</taxon>
        <taxon>Halieaceae</taxon>
        <taxon>Kineobactrum</taxon>
    </lineage>
</organism>
<feature type="domain" description="LysM" evidence="9">
    <location>
        <begin position="109"/>
        <end position="157"/>
    </location>
</feature>
<keyword evidence="4" id="KW-0479">Metal-binding</keyword>
<keyword evidence="11" id="KW-1185">Reference proteome</keyword>
<dbReference type="AlphaFoldDB" id="A0A2N5XY80"/>
<keyword evidence="7" id="KW-0482">Metalloprotease</keyword>